<keyword evidence="6 10" id="KW-0238">DNA-binding</keyword>
<dbReference type="GO" id="GO:0006281">
    <property type="term" value="P:DNA repair"/>
    <property type="evidence" value="ECO:0007669"/>
    <property type="project" value="InterPro"/>
</dbReference>
<dbReference type="SUPFAM" id="SSF52540">
    <property type="entry name" value="P-loop containing nucleoside triphosphate hydrolases"/>
    <property type="match status" value="1"/>
</dbReference>
<organism evidence="13 14">
    <name type="scientific">Thermococcus celericrescens</name>
    <dbReference type="NCBI Taxonomy" id="227598"/>
    <lineage>
        <taxon>Archaea</taxon>
        <taxon>Methanobacteriati</taxon>
        <taxon>Methanobacteriota</taxon>
        <taxon>Thermococci</taxon>
        <taxon>Thermococcales</taxon>
        <taxon>Thermococcaceae</taxon>
        <taxon>Thermococcus</taxon>
    </lineage>
</organism>
<name>A0A100XYH4_9EURY</name>
<dbReference type="STRING" id="227598.APY94_03710"/>
<comment type="function">
    <text evidence="8 10">Involved in DNA repair and in homologous recombination. Binds and assemble on single-stranded DNA to form a nucleoprotein filament. Hydrolyzes ATP in a ssDNA-dependent manner and promotes DNA strand exchange between homologous DNA molecules.</text>
</comment>
<dbReference type="Gene3D" id="3.40.50.300">
    <property type="entry name" value="P-loop containing nucleotide triphosphate hydrolases"/>
    <property type="match status" value="1"/>
</dbReference>
<dbReference type="InterPro" id="IPR020588">
    <property type="entry name" value="RecA_ATP-bd"/>
</dbReference>
<feature type="domain" description="RecA family profile 2" evidence="12">
    <location>
        <begin position="268"/>
        <end position="333"/>
    </location>
</feature>
<evidence type="ECO:0000256" key="4">
    <source>
        <dbReference type="ARBA" id="ARBA00022763"/>
    </source>
</evidence>
<dbReference type="PROSITE" id="PS50163">
    <property type="entry name" value="RECA_3"/>
    <property type="match status" value="1"/>
</dbReference>
<dbReference type="Proteomes" id="UP000053462">
    <property type="component" value="Unassembled WGS sequence"/>
</dbReference>
<evidence type="ECO:0000259" key="11">
    <source>
        <dbReference type="PROSITE" id="PS50162"/>
    </source>
</evidence>
<evidence type="ECO:0000313" key="14">
    <source>
        <dbReference type="Proteomes" id="UP000053462"/>
    </source>
</evidence>
<gene>
    <name evidence="13" type="ORF">APY94_03710</name>
</gene>
<evidence type="ECO:0000256" key="2">
    <source>
        <dbReference type="ARBA" id="ARBA00018144"/>
    </source>
</evidence>
<dbReference type="PANTHER" id="PTHR22942:SF30">
    <property type="entry name" value="MEIOTIC RECOMBINATION PROTEIN DMC1_LIM15 HOMOLOG"/>
    <property type="match status" value="1"/>
</dbReference>
<keyword evidence="7 10" id="KW-0233">DNA recombination</keyword>
<dbReference type="Gene3D" id="1.10.150.20">
    <property type="entry name" value="5' to 3' exonuclease, C-terminal subdomain"/>
    <property type="match status" value="1"/>
</dbReference>
<dbReference type="GO" id="GO:0006310">
    <property type="term" value="P:DNA recombination"/>
    <property type="evidence" value="ECO:0007669"/>
    <property type="project" value="UniProtKB-KW"/>
</dbReference>
<evidence type="ECO:0000256" key="1">
    <source>
        <dbReference type="ARBA" id="ARBA00008050"/>
    </source>
</evidence>
<dbReference type="NCBIfam" id="TIGR02236">
    <property type="entry name" value="recomb_radA"/>
    <property type="match status" value="1"/>
</dbReference>
<reference evidence="13 14" key="1">
    <citation type="submission" date="2015-10" db="EMBL/GenBank/DDBJ databases">
        <title>Draft genome sequence of Thermococcus celericrescens strain DSM 17994.</title>
        <authorList>
            <person name="Hong S.-J."/>
            <person name="Park C.-E."/>
            <person name="Shin J.-H."/>
        </authorList>
    </citation>
    <scope>NUCLEOTIDE SEQUENCE [LARGE SCALE GENOMIC DNA]</scope>
    <source>
        <strain evidence="13 14">DSM 17994</strain>
    </source>
</reference>
<keyword evidence="4 10" id="KW-0227">DNA damage</keyword>
<comment type="similarity">
    <text evidence="1 10">Belongs to the eukaryotic RecA-like protein family.</text>
</comment>
<keyword evidence="14" id="KW-1185">Reference proteome</keyword>
<dbReference type="NCBIfam" id="NF003301">
    <property type="entry name" value="PRK04301.1"/>
    <property type="match status" value="1"/>
</dbReference>
<keyword evidence="5" id="KW-0067">ATP-binding</keyword>
<evidence type="ECO:0000256" key="3">
    <source>
        <dbReference type="ARBA" id="ARBA00022741"/>
    </source>
</evidence>
<dbReference type="PANTHER" id="PTHR22942">
    <property type="entry name" value="RECA/RAD51/RADA DNA STRAND-PAIRING FAMILY MEMBER"/>
    <property type="match status" value="1"/>
</dbReference>
<evidence type="ECO:0000256" key="5">
    <source>
        <dbReference type="ARBA" id="ARBA00022840"/>
    </source>
</evidence>
<dbReference type="SUPFAM" id="SSF47794">
    <property type="entry name" value="Rad51 N-terminal domain-like"/>
    <property type="match status" value="1"/>
</dbReference>
<dbReference type="Pfam" id="PF14520">
    <property type="entry name" value="HHH_5"/>
    <property type="match status" value="1"/>
</dbReference>
<dbReference type="InterPro" id="IPR013632">
    <property type="entry name" value="Rad51_C"/>
</dbReference>
<protein>
    <recommendedName>
        <fullName evidence="2 9">DNA repair and recombination protein RadA</fullName>
    </recommendedName>
</protein>
<evidence type="ECO:0000256" key="10">
    <source>
        <dbReference type="PIRNR" id="PIRNR005856"/>
    </source>
</evidence>
<evidence type="ECO:0000259" key="12">
    <source>
        <dbReference type="PROSITE" id="PS50163"/>
    </source>
</evidence>
<dbReference type="OrthoDB" id="31129at2157"/>
<dbReference type="EMBL" id="LLYW01000012">
    <property type="protein sequence ID" value="KUH33990.1"/>
    <property type="molecule type" value="Genomic_DNA"/>
</dbReference>
<dbReference type="InterPro" id="IPR027417">
    <property type="entry name" value="P-loop_NTPase"/>
</dbReference>
<dbReference type="SMART" id="SM00382">
    <property type="entry name" value="AAA"/>
    <property type="match status" value="1"/>
</dbReference>
<evidence type="ECO:0000256" key="9">
    <source>
        <dbReference type="NCBIfam" id="TIGR02236"/>
    </source>
</evidence>
<dbReference type="InterPro" id="IPR020587">
    <property type="entry name" value="RecA_monomer-monomer_interface"/>
</dbReference>
<proteinExistence type="inferred from homology"/>
<dbReference type="PIRSF" id="PIRSF005856">
    <property type="entry name" value="Rad51"/>
    <property type="match status" value="1"/>
</dbReference>
<evidence type="ECO:0000313" key="13">
    <source>
        <dbReference type="EMBL" id="KUH33990.1"/>
    </source>
</evidence>
<keyword evidence="3" id="KW-0547">Nucleotide-binding</keyword>
<dbReference type="Pfam" id="PF08423">
    <property type="entry name" value="Rad51"/>
    <property type="match status" value="1"/>
</dbReference>
<evidence type="ECO:0000256" key="8">
    <source>
        <dbReference type="ARBA" id="ARBA00025684"/>
    </source>
</evidence>
<comment type="caution">
    <text evidence="13">The sequence shown here is derived from an EMBL/GenBank/DDBJ whole genome shotgun (WGS) entry which is preliminary data.</text>
</comment>
<sequence>MIWEGIFFSEVTKEVPDMMETDQRNGIDELPGIDSVTAQKLREAGYDSIGAIAVASPMELKGIAGISEGTALKIIRAARKIAFVDIFISAEEYMKKLQSVDKISTGSNSLDSILGGGIWTESITEVFGGHRSGRTQLAHALAVMVQLPKDEGGLRGSVIWIDTENTFNPHRIRQIAENRGLDPEEVLGHIYIGRAFNSNHQLLLIERAEDLIRENAKSDRPVRLLVVDSIPAHFRREYVGRRVLAERQQRLAEHLSNLHRISELYRVAVLITNDASMGRPWGGHLLEATSTFRLYLRKKGSGNSNRVVARLIKSPHLPENEAMFRITERGIED</sequence>
<dbReference type="GO" id="GO:0005524">
    <property type="term" value="F:ATP binding"/>
    <property type="evidence" value="ECO:0007669"/>
    <property type="project" value="UniProtKB-KW"/>
</dbReference>
<evidence type="ECO:0000256" key="7">
    <source>
        <dbReference type="ARBA" id="ARBA00023172"/>
    </source>
</evidence>
<dbReference type="GO" id="GO:0140664">
    <property type="term" value="F:ATP-dependent DNA damage sensor activity"/>
    <property type="evidence" value="ECO:0007669"/>
    <property type="project" value="InterPro"/>
</dbReference>
<dbReference type="InterPro" id="IPR010995">
    <property type="entry name" value="DNA_repair_Rad51/TF_NusA_a-hlx"/>
</dbReference>
<dbReference type="AlphaFoldDB" id="A0A100XYH4"/>
<evidence type="ECO:0000256" key="6">
    <source>
        <dbReference type="ARBA" id="ARBA00023125"/>
    </source>
</evidence>
<dbReference type="InterPro" id="IPR003593">
    <property type="entry name" value="AAA+_ATPase"/>
</dbReference>
<dbReference type="GO" id="GO:0003684">
    <property type="term" value="F:damaged DNA binding"/>
    <property type="evidence" value="ECO:0007669"/>
    <property type="project" value="InterPro"/>
</dbReference>
<dbReference type="InterPro" id="IPR011938">
    <property type="entry name" value="DNA_recomb/repair_RadA"/>
</dbReference>
<dbReference type="FunFam" id="3.40.50.300:FF:002052">
    <property type="entry name" value="DNA repair protein RAD51 homolog"/>
    <property type="match status" value="1"/>
</dbReference>
<feature type="domain" description="RecA family profile 1" evidence="11">
    <location>
        <begin position="99"/>
        <end position="275"/>
    </location>
</feature>
<dbReference type="RefSeq" id="WP_058938354.1">
    <property type="nucleotide sequence ID" value="NZ_LLYW01000012.1"/>
</dbReference>
<dbReference type="InterPro" id="IPR016467">
    <property type="entry name" value="DNA_recomb/repair_RecA-like"/>
</dbReference>
<dbReference type="PROSITE" id="PS50162">
    <property type="entry name" value="RECA_2"/>
    <property type="match status" value="1"/>
</dbReference>
<accession>A0A100XYH4</accession>